<organism evidence="1 2">
    <name type="scientific">Caerostris darwini</name>
    <dbReference type="NCBI Taxonomy" id="1538125"/>
    <lineage>
        <taxon>Eukaryota</taxon>
        <taxon>Metazoa</taxon>
        <taxon>Ecdysozoa</taxon>
        <taxon>Arthropoda</taxon>
        <taxon>Chelicerata</taxon>
        <taxon>Arachnida</taxon>
        <taxon>Araneae</taxon>
        <taxon>Araneomorphae</taxon>
        <taxon>Entelegynae</taxon>
        <taxon>Araneoidea</taxon>
        <taxon>Araneidae</taxon>
        <taxon>Caerostris</taxon>
    </lineage>
</organism>
<dbReference type="Proteomes" id="UP001054837">
    <property type="component" value="Unassembled WGS sequence"/>
</dbReference>
<gene>
    <name evidence="1" type="ORF">CDAR_607841</name>
</gene>
<proteinExistence type="predicted"/>
<sequence length="110" mass="12480">MKHSLCGGRAKVICTSGNSLHLTLRTLSRAEGAPFLGINSFRFTRDILNVFLILLLQAEELRLPLFCSKYSEFKSEKKVLFIRAARPANRGIPIFAKWIQNYLTLPNLLT</sequence>
<comment type="caution">
    <text evidence="1">The sequence shown here is derived from an EMBL/GenBank/DDBJ whole genome shotgun (WGS) entry which is preliminary data.</text>
</comment>
<dbReference type="AlphaFoldDB" id="A0AAV4UL34"/>
<evidence type="ECO:0000313" key="2">
    <source>
        <dbReference type="Proteomes" id="UP001054837"/>
    </source>
</evidence>
<protein>
    <submittedName>
        <fullName evidence="1">Uncharacterized protein</fullName>
    </submittedName>
</protein>
<evidence type="ECO:0000313" key="1">
    <source>
        <dbReference type="EMBL" id="GIY58556.1"/>
    </source>
</evidence>
<dbReference type="EMBL" id="BPLQ01011519">
    <property type="protein sequence ID" value="GIY58556.1"/>
    <property type="molecule type" value="Genomic_DNA"/>
</dbReference>
<accession>A0AAV4UL34</accession>
<keyword evidence="2" id="KW-1185">Reference proteome</keyword>
<reference evidence="1 2" key="1">
    <citation type="submission" date="2021-06" db="EMBL/GenBank/DDBJ databases">
        <title>Caerostris darwini draft genome.</title>
        <authorList>
            <person name="Kono N."/>
            <person name="Arakawa K."/>
        </authorList>
    </citation>
    <scope>NUCLEOTIDE SEQUENCE [LARGE SCALE GENOMIC DNA]</scope>
</reference>
<name>A0AAV4UL34_9ARAC</name>